<proteinExistence type="predicted"/>
<accession>A0A2U9BX08</accession>
<sequence length="79" mass="8482">MYVHIERIDIYEIRGGSIDKASVEASCEDAACTPVSPGGDPEVDPGPAGGTTCPIRPRDPQEERDVWNTLLSLRVLSDG</sequence>
<gene>
    <name evidence="2" type="ORF">SMAX5B_019290</name>
</gene>
<reference evidence="2 3" key="1">
    <citation type="submission" date="2017-12" db="EMBL/GenBank/DDBJ databases">
        <title>Integrating genomic resources of turbot (Scophthalmus maximus) in depth evaluation of genetic and physical mapping variation across individuals.</title>
        <authorList>
            <person name="Martinez P."/>
        </authorList>
    </citation>
    <scope>NUCLEOTIDE SEQUENCE [LARGE SCALE GENOMIC DNA]</scope>
</reference>
<protein>
    <submittedName>
        <fullName evidence="2">Uncharacterized protein</fullName>
    </submittedName>
</protein>
<dbReference type="EMBL" id="CP026251">
    <property type="protein sequence ID" value="AWP07702.1"/>
    <property type="molecule type" value="Genomic_DNA"/>
</dbReference>
<evidence type="ECO:0000313" key="2">
    <source>
        <dbReference type="EMBL" id="AWP07702.1"/>
    </source>
</evidence>
<dbReference type="Proteomes" id="UP000246464">
    <property type="component" value="Chromosome 9"/>
</dbReference>
<keyword evidence="3" id="KW-1185">Reference proteome</keyword>
<evidence type="ECO:0000313" key="3">
    <source>
        <dbReference type="Proteomes" id="UP000246464"/>
    </source>
</evidence>
<evidence type="ECO:0000256" key="1">
    <source>
        <dbReference type="SAM" id="MobiDB-lite"/>
    </source>
</evidence>
<organism evidence="2 3">
    <name type="scientific">Scophthalmus maximus</name>
    <name type="common">Turbot</name>
    <name type="synonym">Psetta maxima</name>
    <dbReference type="NCBI Taxonomy" id="52904"/>
    <lineage>
        <taxon>Eukaryota</taxon>
        <taxon>Metazoa</taxon>
        <taxon>Chordata</taxon>
        <taxon>Craniata</taxon>
        <taxon>Vertebrata</taxon>
        <taxon>Euteleostomi</taxon>
        <taxon>Actinopterygii</taxon>
        <taxon>Neopterygii</taxon>
        <taxon>Teleostei</taxon>
        <taxon>Neoteleostei</taxon>
        <taxon>Acanthomorphata</taxon>
        <taxon>Carangaria</taxon>
        <taxon>Pleuronectiformes</taxon>
        <taxon>Pleuronectoidei</taxon>
        <taxon>Scophthalmidae</taxon>
        <taxon>Scophthalmus</taxon>
    </lineage>
</organism>
<name>A0A2U9BX08_SCOMX</name>
<feature type="region of interest" description="Disordered" evidence="1">
    <location>
        <begin position="32"/>
        <end position="60"/>
    </location>
</feature>
<dbReference type="AlphaFoldDB" id="A0A2U9BX08"/>